<dbReference type="AlphaFoldDB" id="A0A0W8EAU5"/>
<proteinExistence type="predicted"/>
<dbReference type="InterPro" id="IPR013783">
    <property type="entry name" value="Ig-like_fold"/>
</dbReference>
<protein>
    <submittedName>
        <fullName evidence="2">Uncharacterized protein</fullName>
    </submittedName>
</protein>
<evidence type="ECO:0000256" key="1">
    <source>
        <dbReference type="SAM" id="MobiDB-lite"/>
    </source>
</evidence>
<comment type="caution">
    <text evidence="2">The sequence shown here is derived from an EMBL/GenBank/DDBJ whole genome shotgun (WGS) entry which is preliminary data.</text>
</comment>
<evidence type="ECO:0000313" key="2">
    <source>
        <dbReference type="EMBL" id="KUG05569.1"/>
    </source>
</evidence>
<sequence length="640" mass="72786">MPNPYSPTKKEKRKGLSLISPRQHHPVDSDNLWFQWEPPDKGDSQVVYRLSVYLYKPGTPLSEVIKKKPVYQADNITTPFHKVPKESRKLRKDTPYCWRIEVRDKQNRNLGTSILQSFMTRPKSTSAVVKPGQIVALPDRSKYLPYAPFVFGYPVKRRLLASLPEPAEPSTSPGGPGTVEPQPLTIWGDTAARLYLVPSLVKHAHLTWDYRDVDGCEKVLLQIAGPNGFTIPNAEDARADTGVRTWYEGPNFIDYHTCGEHQQVLGLEGDPPRYCADDLDLQCTNEISFAQDFLYLRLVPLDGSGNQLPLPASDHVEIHCVDYPGMILESCEVEWIWGEEPRRRFHFTIQLLGEFPSTLICGRVSAPFTLIISVLHGGGYYHYPREEPHPEPDIIESVIQDVSLTCEDGTDVPRNGVWDKRRSYFIEMHGWECGARYTFTLEQVFPRVSVGNVLWFQEFIEAKLRMCCIPGLTPDLLICEKTMLEDEVPILGSIGDEPCVSPLLCPFWETSGLDQLYDLFTHPLSGRRVHPRDGEQEVSIRFEFPEPVHSVDDLFQRIGTSQMNSIIMVETIDGREKLYNFWCSGFWATLNDPETGGCMSGRGGESGHVVFNPPDLQMHFWWSSRDYVEGGPLDYYLTQD</sequence>
<reference evidence="2" key="1">
    <citation type="journal article" date="2015" name="Proc. Natl. Acad. Sci. U.S.A.">
        <title>Networks of energetic and metabolic interactions define dynamics in microbial communities.</title>
        <authorList>
            <person name="Embree M."/>
            <person name="Liu J.K."/>
            <person name="Al-Bassam M.M."/>
            <person name="Zengler K."/>
        </authorList>
    </citation>
    <scope>NUCLEOTIDE SEQUENCE</scope>
</reference>
<dbReference type="Gene3D" id="2.60.40.10">
    <property type="entry name" value="Immunoglobulins"/>
    <property type="match status" value="1"/>
</dbReference>
<gene>
    <name evidence="2" type="ORF">ASZ90_016996</name>
</gene>
<accession>A0A0W8EAU5</accession>
<dbReference type="EMBL" id="LNQE01001802">
    <property type="protein sequence ID" value="KUG05569.1"/>
    <property type="molecule type" value="Genomic_DNA"/>
</dbReference>
<name>A0A0W8EAU5_9ZZZZ</name>
<organism evidence="2">
    <name type="scientific">hydrocarbon metagenome</name>
    <dbReference type="NCBI Taxonomy" id="938273"/>
    <lineage>
        <taxon>unclassified sequences</taxon>
        <taxon>metagenomes</taxon>
        <taxon>ecological metagenomes</taxon>
    </lineage>
</organism>
<feature type="region of interest" description="Disordered" evidence="1">
    <location>
        <begin position="1"/>
        <end position="23"/>
    </location>
</feature>